<dbReference type="SUPFAM" id="SSF55486">
    <property type="entry name" value="Metalloproteases ('zincins'), catalytic domain"/>
    <property type="match status" value="1"/>
</dbReference>
<dbReference type="Gene3D" id="1.10.472.150">
    <property type="entry name" value="Glucose-regulated metallo-peptidase M90, N-terminal domain"/>
    <property type="match status" value="1"/>
</dbReference>
<keyword evidence="2" id="KW-1185">Reference proteome</keyword>
<gene>
    <name evidence="1" type="ORF">CW354_03730</name>
</gene>
<dbReference type="PANTHER" id="PTHR30164:SF2">
    <property type="entry name" value="PROTEIN MTFA"/>
    <property type="match status" value="1"/>
</dbReference>
<evidence type="ECO:0000313" key="1">
    <source>
        <dbReference type="EMBL" id="PQA89070.1"/>
    </source>
</evidence>
<sequence>MNLLLIILVAGAGLLLGGYWALKRRRTEALMAAPLPAEHRRILRAKVPIYSALPHDIHKRLDGLINRFLAEKKFYGQGGLELTEEMRVVIAAQACLLIVNKENRWFKTLDTIHVYPGAFTSNTARIEGHVHTEHRPVRAGESWARGPVVLSWDQAAYGAFAAHDGHNVVFHEFAHQLDNETGVTDGSPLLDKDQSASRWAQVFRAAYKRLREDAAAGRANALDPYGATNPAEFFAVASEVFFEQPKKLQDAEPELYEEMAHYYRLDPADWV</sequence>
<dbReference type="InterPro" id="IPR042252">
    <property type="entry name" value="MtfA_N"/>
</dbReference>
<organism evidence="1 2">
    <name type="scientific">Hyphococcus luteus</name>
    <dbReference type="NCBI Taxonomy" id="2058213"/>
    <lineage>
        <taxon>Bacteria</taxon>
        <taxon>Pseudomonadati</taxon>
        <taxon>Pseudomonadota</taxon>
        <taxon>Alphaproteobacteria</taxon>
        <taxon>Parvularculales</taxon>
        <taxon>Parvularculaceae</taxon>
        <taxon>Hyphococcus</taxon>
    </lineage>
</organism>
<dbReference type="RefSeq" id="WP_104828708.1">
    <property type="nucleotide sequence ID" value="NZ_PJCH01000003.1"/>
</dbReference>
<evidence type="ECO:0008006" key="3">
    <source>
        <dbReference type="Google" id="ProtNLM"/>
    </source>
</evidence>
<dbReference type="Pfam" id="PF06167">
    <property type="entry name" value="Peptidase_M90"/>
    <property type="match status" value="1"/>
</dbReference>
<dbReference type="InterPro" id="IPR024079">
    <property type="entry name" value="MetalloPept_cat_dom_sf"/>
</dbReference>
<dbReference type="PANTHER" id="PTHR30164">
    <property type="entry name" value="MTFA PEPTIDASE"/>
    <property type="match status" value="1"/>
</dbReference>
<accession>A0A2S7K993</accession>
<dbReference type="GO" id="GO:0004177">
    <property type="term" value="F:aminopeptidase activity"/>
    <property type="evidence" value="ECO:0007669"/>
    <property type="project" value="TreeGrafter"/>
</dbReference>
<comment type="caution">
    <text evidence="1">The sequence shown here is derived from an EMBL/GenBank/DDBJ whole genome shotgun (WGS) entry which is preliminary data.</text>
</comment>
<evidence type="ECO:0000313" key="2">
    <source>
        <dbReference type="Proteomes" id="UP000239504"/>
    </source>
</evidence>
<protein>
    <recommendedName>
        <fullName evidence="3">Zinc-dependent peptidase</fullName>
    </recommendedName>
</protein>
<dbReference type="EMBL" id="PJCH01000003">
    <property type="protein sequence ID" value="PQA89070.1"/>
    <property type="molecule type" value="Genomic_DNA"/>
</dbReference>
<dbReference type="Gene3D" id="3.40.390.10">
    <property type="entry name" value="Collagenase (Catalytic Domain)"/>
    <property type="match status" value="1"/>
</dbReference>
<name>A0A2S7K993_9PROT</name>
<dbReference type="GO" id="GO:0005829">
    <property type="term" value="C:cytosol"/>
    <property type="evidence" value="ECO:0007669"/>
    <property type="project" value="TreeGrafter"/>
</dbReference>
<dbReference type="OrthoDB" id="9786424at2"/>
<dbReference type="InterPro" id="IPR010384">
    <property type="entry name" value="MtfA_fam"/>
</dbReference>
<dbReference type="CDD" id="cd20169">
    <property type="entry name" value="Peptidase_M90_mtfA"/>
    <property type="match status" value="1"/>
</dbReference>
<reference evidence="1 2" key="1">
    <citation type="submission" date="2017-12" db="EMBL/GenBank/DDBJ databases">
        <authorList>
            <person name="Hurst M.R.H."/>
        </authorList>
    </citation>
    <scope>NUCLEOTIDE SEQUENCE [LARGE SCALE GENOMIC DNA]</scope>
    <source>
        <strain evidence="1 2">SY-3-19</strain>
    </source>
</reference>
<dbReference type="GO" id="GO:0008237">
    <property type="term" value="F:metallopeptidase activity"/>
    <property type="evidence" value="ECO:0007669"/>
    <property type="project" value="InterPro"/>
</dbReference>
<dbReference type="AlphaFoldDB" id="A0A2S7K993"/>
<proteinExistence type="predicted"/>
<dbReference type="Proteomes" id="UP000239504">
    <property type="component" value="Unassembled WGS sequence"/>
</dbReference>